<feature type="transmembrane region" description="Helical" evidence="1">
    <location>
        <begin position="179"/>
        <end position="202"/>
    </location>
</feature>
<accession>A0A1G9R8J1</accession>
<gene>
    <name evidence="2" type="ORF">SAMN04515677_106146</name>
</gene>
<reference evidence="2 3" key="1">
    <citation type="submission" date="2016-10" db="EMBL/GenBank/DDBJ databases">
        <authorList>
            <person name="de Groot N.N."/>
        </authorList>
    </citation>
    <scope>NUCLEOTIDE SEQUENCE [LARGE SCALE GENOMIC DNA]</scope>
    <source>
        <strain evidence="2 3">DSM 797</strain>
    </source>
</reference>
<evidence type="ECO:0000313" key="3">
    <source>
        <dbReference type="Proteomes" id="UP000199068"/>
    </source>
</evidence>
<dbReference type="STRING" id="1121325.SAMN04515677_106146"/>
<keyword evidence="3" id="KW-1185">Reference proteome</keyword>
<dbReference type="Proteomes" id="UP000199068">
    <property type="component" value="Unassembled WGS sequence"/>
</dbReference>
<dbReference type="InterPro" id="IPR010178">
    <property type="entry name" value="Lit"/>
</dbReference>
<protein>
    <submittedName>
        <fullName evidence="2">Integral membrane protein TIGR01906</fullName>
    </submittedName>
</protein>
<feature type="transmembrane region" description="Helical" evidence="1">
    <location>
        <begin position="122"/>
        <end position="143"/>
    </location>
</feature>
<evidence type="ECO:0000313" key="2">
    <source>
        <dbReference type="EMBL" id="SDM19544.1"/>
    </source>
</evidence>
<keyword evidence="1" id="KW-0812">Transmembrane</keyword>
<dbReference type="EMBL" id="FNGW01000006">
    <property type="protein sequence ID" value="SDM19544.1"/>
    <property type="molecule type" value="Genomic_DNA"/>
</dbReference>
<dbReference type="NCBIfam" id="TIGR01906">
    <property type="entry name" value="integ_TIGR01906"/>
    <property type="match status" value="1"/>
</dbReference>
<sequence>MKKILNIIFSVCFSILIITGVIKFTVGFKEIYYYDISNLDIPKLSGLTEEEIRLNYDYLIDYNLSKDKKEFKMPTIPSSPQGKIHFEEVRDIFQNINKIFNITLVISLVGIIINIKNKNLSFLKITSISLISIPVILSIPIIINFEYSFTMFHKLMFDNDYWIFNPKIDPVITMLPEAFFFHAGLMMLALIFLSSMLIYIIYRLLRKKGVQ</sequence>
<dbReference type="Pfam" id="PF07314">
    <property type="entry name" value="Lit"/>
    <property type="match status" value="1"/>
</dbReference>
<evidence type="ECO:0000256" key="1">
    <source>
        <dbReference type="SAM" id="Phobius"/>
    </source>
</evidence>
<dbReference type="RefSeq" id="WP_092726686.1">
    <property type="nucleotide sequence ID" value="NZ_FNGW01000006.1"/>
</dbReference>
<feature type="transmembrane region" description="Helical" evidence="1">
    <location>
        <begin position="7"/>
        <end position="26"/>
    </location>
</feature>
<name>A0A1G9R8J1_9FIRM</name>
<proteinExistence type="predicted"/>
<keyword evidence="1" id="KW-0472">Membrane</keyword>
<feature type="transmembrane region" description="Helical" evidence="1">
    <location>
        <begin position="99"/>
        <end position="115"/>
    </location>
</feature>
<organism evidence="2 3">
    <name type="scientific">Romboutsia lituseburensis DSM 797</name>
    <dbReference type="NCBI Taxonomy" id="1121325"/>
    <lineage>
        <taxon>Bacteria</taxon>
        <taxon>Bacillati</taxon>
        <taxon>Bacillota</taxon>
        <taxon>Clostridia</taxon>
        <taxon>Peptostreptococcales</taxon>
        <taxon>Peptostreptococcaceae</taxon>
        <taxon>Romboutsia</taxon>
    </lineage>
</organism>
<dbReference type="AlphaFoldDB" id="A0A1G9R8J1"/>
<keyword evidence="1" id="KW-1133">Transmembrane helix</keyword>